<dbReference type="Pfam" id="PF09339">
    <property type="entry name" value="HTH_IclR"/>
    <property type="match status" value="1"/>
</dbReference>
<dbReference type="GO" id="GO:0003700">
    <property type="term" value="F:DNA-binding transcription factor activity"/>
    <property type="evidence" value="ECO:0007669"/>
    <property type="project" value="TreeGrafter"/>
</dbReference>
<dbReference type="Proteomes" id="UP000460272">
    <property type="component" value="Unassembled WGS sequence"/>
</dbReference>
<gene>
    <name evidence="5" type="ORF">EAS64_04030</name>
</gene>
<keyword evidence="6" id="KW-1185">Reference proteome</keyword>
<evidence type="ECO:0000256" key="2">
    <source>
        <dbReference type="ARBA" id="ARBA00023125"/>
    </source>
</evidence>
<evidence type="ECO:0000313" key="5">
    <source>
        <dbReference type="EMBL" id="TVZ06572.1"/>
    </source>
</evidence>
<dbReference type="InterPro" id="IPR014757">
    <property type="entry name" value="Tscrpt_reg_IclR_C"/>
</dbReference>
<protein>
    <submittedName>
        <fullName evidence="5">IclR family transcriptional regulator</fullName>
    </submittedName>
</protein>
<dbReference type="AlphaFoldDB" id="A0A6P2C557"/>
<dbReference type="PANTHER" id="PTHR30136">
    <property type="entry name" value="HELIX-TURN-HELIX TRANSCRIPTIONAL REGULATOR, ICLR FAMILY"/>
    <property type="match status" value="1"/>
</dbReference>
<dbReference type="PROSITE" id="PS51078">
    <property type="entry name" value="ICLR_ED"/>
    <property type="match status" value="1"/>
</dbReference>
<keyword evidence="2" id="KW-0238">DNA-binding</keyword>
<dbReference type="SUPFAM" id="SSF55781">
    <property type="entry name" value="GAF domain-like"/>
    <property type="match status" value="1"/>
</dbReference>
<dbReference type="GO" id="GO:0003677">
    <property type="term" value="F:DNA binding"/>
    <property type="evidence" value="ECO:0007669"/>
    <property type="project" value="UniProtKB-KW"/>
</dbReference>
<evidence type="ECO:0000256" key="3">
    <source>
        <dbReference type="ARBA" id="ARBA00023163"/>
    </source>
</evidence>
<comment type="caution">
    <text evidence="5">The sequence shown here is derived from an EMBL/GenBank/DDBJ whole genome shotgun (WGS) entry which is preliminary data.</text>
</comment>
<evidence type="ECO:0000313" key="6">
    <source>
        <dbReference type="Proteomes" id="UP000460272"/>
    </source>
</evidence>
<dbReference type="GO" id="GO:0045892">
    <property type="term" value="P:negative regulation of DNA-templated transcription"/>
    <property type="evidence" value="ECO:0007669"/>
    <property type="project" value="TreeGrafter"/>
</dbReference>
<dbReference type="InterPro" id="IPR005471">
    <property type="entry name" value="Tscrpt_reg_IclR_N"/>
</dbReference>
<proteinExistence type="predicted"/>
<keyword evidence="3" id="KW-0804">Transcription</keyword>
<dbReference type="EMBL" id="RPFW01000001">
    <property type="protein sequence ID" value="TVZ06572.1"/>
    <property type="molecule type" value="Genomic_DNA"/>
</dbReference>
<evidence type="ECO:0000259" key="4">
    <source>
        <dbReference type="PROSITE" id="PS51078"/>
    </source>
</evidence>
<dbReference type="SUPFAM" id="SSF46785">
    <property type="entry name" value="Winged helix' DNA-binding domain"/>
    <property type="match status" value="1"/>
</dbReference>
<name>A0A6P2C557_9ACTN</name>
<dbReference type="InterPro" id="IPR029016">
    <property type="entry name" value="GAF-like_dom_sf"/>
</dbReference>
<dbReference type="InterPro" id="IPR036388">
    <property type="entry name" value="WH-like_DNA-bd_sf"/>
</dbReference>
<dbReference type="SMART" id="SM00346">
    <property type="entry name" value="HTH_ICLR"/>
    <property type="match status" value="1"/>
</dbReference>
<organism evidence="5 6">
    <name type="scientific">Trebonia kvetii</name>
    <dbReference type="NCBI Taxonomy" id="2480626"/>
    <lineage>
        <taxon>Bacteria</taxon>
        <taxon>Bacillati</taxon>
        <taxon>Actinomycetota</taxon>
        <taxon>Actinomycetes</taxon>
        <taxon>Streptosporangiales</taxon>
        <taxon>Treboniaceae</taxon>
        <taxon>Trebonia</taxon>
    </lineage>
</organism>
<dbReference type="PANTHER" id="PTHR30136:SF24">
    <property type="entry name" value="HTH-TYPE TRANSCRIPTIONAL REPRESSOR ALLR"/>
    <property type="match status" value="1"/>
</dbReference>
<evidence type="ECO:0000256" key="1">
    <source>
        <dbReference type="ARBA" id="ARBA00023015"/>
    </source>
</evidence>
<reference evidence="5 6" key="1">
    <citation type="submission" date="2018-11" db="EMBL/GenBank/DDBJ databases">
        <title>Trebonia kvetii gen.nov., sp.nov., a novel acidophilic actinobacterium, and proposal of the new actinobacterial family Treboniaceae fam. nov.</title>
        <authorList>
            <person name="Rapoport D."/>
            <person name="Sagova-Mareckova M."/>
            <person name="Sedlacek I."/>
            <person name="Provaznik J."/>
            <person name="Kralova S."/>
            <person name="Pavlinic D."/>
            <person name="Benes V."/>
            <person name="Kopecky J."/>
        </authorList>
    </citation>
    <scope>NUCLEOTIDE SEQUENCE [LARGE SCALE GENOMIC DNA]</scope>
    <source>
        <strain evidence="5 6">15Tr583</strain>
    </source>
</reference>
<dbReference type="RefSeq" id="WP_145851325.1">
    <property type="nucleotide sequence ID" value="NZ_RPFW01000001.1"/>
</dbReference>
<dbReference type="OrthoDB" id="60629at2"/>
<sequence length="270" mass="28271">MPRTSEPGRSVSSRLLAVLFAFGPGHSRLTLADLGRQTGMPQATVRRLALELVAAGALDMAPDGTLTVGTRLWQLGTLAPLTEPLRTVALPFMEDLYTALHQHVQLAVLDGHEAVVVERLSTPGAVGLVSSVGGRLPLHSSAVGKILLAHGDNALFDAVASCGLTQFTAHTIADPARLRRELGDCRRTGTAMVREELTLLADSVATRIMDADGHVLGALSVVVRSGSVALQTAIPSVVASGLGISRRLGWKPEVGVRPPGTACRSQVILP</sequence>
<keyword evidence="1" id="KW-0805">Transcription regulation</keyword>
<dbReference type="InterPro" id="IPR036390">
    <property type="entry name" value="WH_DNA-bd_sf"/>
</dbReference>
<feature type="domain" description="IclR-ED" evidence="4">
    <location>
        <begin position="71"/>
        <end position="250"/>
    </location>
</feature>
<dbReference type="Gene3D" id="1.10.10.10">
    <property type="entry name" value="Winged helix-like DNA-binding domain superfamily/Winged helix DNA-binding domain"/>
    <property type="match status" value="1"/>
</dbReference>
<accession>A0A6P2C557</accession>
<dbReference type="Pfam" id="PF01614">
    <property type="entry name" value="IclR_C"/>
    <property type="match status" value="1"/>
</dbReference>
<dbReference type="InterPro" id="IPR050707">
    <property type="entry name" value="HTH_MetabolicPath_Reg"/>
</dbReference>
<dbReference type="Gene3D" id="3.30.450.40">
    <property type="match status" value="1"/>
</dbReference>